<evidence type="ECO:0000259" key="1">
    <source>
        <dbReference type="Pfam" id="PF16314"/>
    </source>
</evidence>
<evidence type="ECO:0000313" key="2">
    <source>
        <dbReference type="EMBL" id="GAI87706.1"/>
    </source>
</evidence>
<dbReference type="AlphaFoldDB" id="X1T8J8"/>
<reference evidence="2" key="1">
    <citation type="journal article" date="2014" name="Front. Microbiol.">
        <title>High frequency of phylogenetically diverse reductive dehalogenase-homologous genes in deep subseafloor sedimentary metagenomes.</title>
        <authorList>
            <person name="Kawai M."/>
            <person name="Futagami T."/>
            <person name="Toyoda A."/>
            <person name="Takaki Y."/>
            <person name="Nishi S."/>
            <person name="Hori S."/>
            <person name="Arai W."/>
            <person name="Tsubouchi T."/>
            <person name="Morono Y."/>
            <person name="Uchiyama I."/>
            <person name="Ito T."/>
            <person name="Fujiyama A."/>
            <person name="Inagaki F."/>
            <person name="Takami H."/>
        </authorList>
    </citation>
    <scope>NUCLEOTIDE SEQUENCE</scope>
    <source>
        <strain evidence="2">Expedition CK06-06</strain>
    </source>
</reference>
<accession>X1T8J8</accession>
<feature type="domain" description="DUF4954" evidence="1">
    <location>
        <begin position="2"/>
        <end position="204"/>
    </location>
</feature>
<sequence>MIDTVYQVQNYRISDNVVIENVDTISVTGPTSFGNGFEIEVLNEGGGRDLLIFDRLSAQLAYILVCYRHDPDLIAAIERMIKNYADEKTSETGVIGTGTQIINSGSIYNVNIGESATIQGVTLLQDGTIKSNSQAPVFVGEDVIAKHFMILSGSKVDSGALIDKVFIGQGVQVGKQFSGENSVFFANTEAFHGEAVSVFEGDFTGLVAFYPFLVNRHW</sequence>
<dbReference type="Pfam" id="PF16314">
    <property type="entry name" value="DUF4954"/>
    <property type="match status" value="1"/>
</dbReference>
<comment type="caution">
    <text evidence="2">The sequence shown here is derived from an EMBL/GenBank/DDBJ whole genome shotgun (WGS) entry which is preliminary data.</text>
</comment>
<dbReference type="InterPro" id="IPR032533">
    <property type="entry name" value="DUF4954"/>
</dbReference>
<organism evidence="2">
    <name type="scientific">marine sediment metagenome</name>
    <dbReference type="NCBI Taxonomy" id="412755"/>
    <lineage>
        <taxon>unclassified sequences</taxon>
        <taxon>metagenomes</taxon>
        <taxon>ecological metagenomes</taxon>
    </lineage>
</organism>
<name>X1T8J8_9ZZZZ</name>
<dbReference type="InterPro" id="IPR011004">
    <property type="entry name" value="Trimer_LpxA-like_sf"/>
</dbReference>
<dbReference type="Gene3D" id="2.160.10.10">
    <property type="entry name" value="Hexapeptide repeat proteins"/>
    <property type="match status" value="1"/>
</dbReference>
<dbReference type="EMBL" id="BARW01006303">
    <property type="protein sequence ID" value="GAI87706.1"/>
    <property type="molecule type" value="Genomic_DNA"/>
</dbReference>
<proteinExistence type="predicted"/>
<gene>
    <name evidence="2" type="ORF">S12H4_13238</name>
</gene>
<dbReference type="SUPFAM" id="SSF51161">
    <property type="entry name" value="Trimeric LpxA-like enzymes"/>
    <property type="match status" value="1"/>
</dbReference>
<protein>
    <recommendedName>
        <fullName evidence="1">DUF4954 domain-containing protein</fullName>
    </recommendedName>
</protein>